<gene>
    <name evidence="7" type="ORF">B6F84_05815</name>
</gene>
<dbReference type="PANTHER" id="PTHR43401">
    <property type="entry name" value="L-THREONINE 3-DEHYDROGENASE"/>
    <property type="match status" value="1"/>
</dbReference>
<dbReference type="GO" id="GO:0030554">
    <property type="term" value="F:adenyl nucleotide binding"/>
    <property type="evidence" value="ECO:0007669"/>
    <property type="project" value="UniProtKB-ARBA"/>
</dbReference>
<dbReference type="InterPro" id="IPR036291">
    <property type="entry name" value="NAD(P)-bd_dom_sf"/>
</dbReference>
<accession>A0A1W6K3S9</accession>
<evidence type="ECO:0000256" key="4">
    <source>
        <dbReference type="ARBA" id="ARBA00023002"/>
    </source>
</evidence>
<keyword evidence="2" id="KW-0862">Zinc</keyword>
<evidence type="ECO:0000256" key="1">
    <source>
        <dbReference type="ARBA" id="ARBA00022723"/>
    </source>
</evidence>
<dbReference type="Pfam" id="PF08240">
    <property type="entry name" value="ADH_N"/>
    <property type="match status" value="1"/>
</dbReference>
<sequence length="336" mass="37593">MIAYVLEDGKVRKKIMKKPEIHEGEILVKMKASGLCGTDMEKICGQYTATTYLGHEVSGIVVESNSKDFKEGDRVFPHVHTPCYECYYCRKHSETMCPMYRSTNIYPGGFAEYFAVPEWNVRKGGVIKLPKCVSFEEGALIEPLSTVIRGLDKLHLEDDDTIFIAGSGSIGLLHLLTLKAKGLSVIVSNPPNYKLEYAKRLGADHIVSTDQNVPEKIKEYTNGRGADVAIVASASHNAIISAIESVRNGGTILLFAVPPRGMRLDYDLSKLFNREISIILTNSADDKDTRKALELIRRRKIRVSSIITHKFKLNEFDTMINEHKTNRSVIKAMIIN</sequence>
<dbReference type="GO" id="GO:0051262">
    <property type="term" value="P:protein tetramerization"/>
    <property type="evidence" value="ECO:0007669"/>
    <property type="project" value="UniProtKB-ARBA"/>
</dbReference>
<keyword evidence="1" id="KW-0479">Metal-binding</keyword>
<keyword evidence="5" id="KW-0119">Carbohydrate metabolism</keyword>
<dbReference type="InterPro" id="IPR011032">
    <property type="entry name" value="GroES-like_sf"/>
</dbReference>
<keyword evidence="4" id="KW-0560">Oxidoreductase</keyword>
<reference evidence="7 8" key="1">
    <citation type="submission" date="2017-03" db="EMBL/GenBank/DDBJ databases">
        <title>Sulfur activation and transportation mechanism of thermophilic Archaea Acidianus manzaensis YN-25.</title>
        <authorList>
            <person name="Ma Y."/>
            <person name="Yang Y."/>
            <person name="Xia J."/>
        </authorList>
    </citation>
    <scope>NUCLEOTIDE SEQUENCE [LARGE SCALE GENOMIC DNA]</scope>
    <source>
        <strain evidence="7 8">YN-25</strain>
    </source>
</reference>
<dbReference type="InterPro" id="IPR013154">
    <property type="entry name" value="ADH-like_N"/>
</dbReference>
<dbReference type="SMART" id="SM00829">
    <property type="entry name" value="PKS_ER"/>
    <property type="match status" value="1"/>
</dbReference>
<dbReference type="GO" id="GO:0046872">
    <property type="term" value="F:metal ion binding"/>
    <property type="evidence" value="ECO:0007669"/>
    <property type="project" value="UniProtKB-KW"/>
</dbReference>
<dbReference type="GeneID" id="41590417"/>
<evidence type="ECO:0000313" key="8">
    <source>
        <dbReference type="Proteomes" id="UP000193404"/>
    </source>
</evidence>
<dbReference type="KEGG" id="aman:B6F84_05815"/>
<evidence type="ECO:0000313" key="7">
    <source>
        <dbReference type="EMBL" id="ARM77084.1"/>
    </source>
</evidence>
<name>A0A1W6K3S9_9CREN</name>
<dbReference type="RefSeq" id="WP_148692850.1">
    <property type="nucleotide sequence ID" value="NZ_CP020477.1"/>
</dbReference>
<keyword evidence="3" id="KW-0521">NADP</keyword>
<dbReference type="OrthoDB" id="73567at2157"/>
<evidence type="ECO:0000256" key="3">
    <source>
        <dbReference type="ARBA" id="ARBA00022857"/>
    </source>
</evidence>
<dbReference type="SUPFAM" id="SSF50129">
    <property type="entry name" value="GroES-like"/>
    <property type="match status" value="1"/>
</dbReference>
<feature type="domain" description="Enoyl reductase (ER)" evidence="6">
    <location>
        <begin position="4"/>
        <end position="303"/>
    </location>
</feature>
<dbReference type="GO" id="GO:0043168">
    <property type="term" value="F:anion binding"/>
    <property type="evidence" value="ECO:0007669"/>
    <property type="project" value="UniProtKB-ARBA"/>
</dbReference>
<proteinExistence type="predicted"/>
<dbReference type="InterPro" id="IPR050129">
    <property type="entry name" value="Zn_alcohol_dh"/>
</dbReference>
<dbReference type="InterPro" id="IPR020843">
    <property type="entry name" value="ER"/>
</dbReference>
<protein>
    <submittedName>
        <fullName evidence="7">Alcohol dehydrogenase</fullName>
    </submittedName>
</protein>
<dbReference type="InterPro" id="IPR013149">
    <property type="entry name" value="ADH-like_C"/>
</dbReference>
<dbReference type="GO" id="GO:0016616">
    <property type="term" value="F:oxidoreductase activity, acting on the CH-OH group of donors, NAD or NADP as acceptor"/>
    <property type="evidence" value="ECO:0007669"/>
    <property type="project" value="UniProtKB-ARBA"/>
</dbReference>
<evidence type="ECO:0000256" key="2">
    <source>
        <dbReference type="ARBA" id="ARBA00022833"/>
    </source>
</evidence>
<dbReference type="PANTHER" id="PTHR43401:SF2">
    <property type="entry name" value="L-THREONINE 3-DEHYDROGENASE"/>
    <property type="match status" value="1"/>
</dbReference>
<evidence type="ECO:0000256" key="5">
    <source>
        <dbReference type="ARBA" id="ARBA00023277"/>
    </source>
</evidence>
<evidence type="ECO:0000259" key="6">
    <source>
        <dbReference type="SMART" id="SM00829"/>
    </source>
</evidence>
<dbReference type="STRING" id="282676.B6F84_05815"/>
<dbReference type="Gene3D" id="3.40.50.720">
    <property type="entry name" value="NAD(P)-binding Rossmann-like Domain"/>
    <property type="match status" value="1"/>
</dbReference>
<dbReference type="EMBL" id="CP020477">
    <property type="protein sequence ID" value="ARM77084.1"/>
    <property type="molecule type" value="Genomic_DNA"/>
</dbReference>
<organism evidence="7 8">
    <name type="scientific">Acidianus manzaensis</name>
    <dbReference type="NCBI Taxonomy" id="282676"/>
    <lineage>
        <taxon>Archaea</taxon>
        <taxon>Thermoproteota</taxon>
        <taxon>Thermoprotei</taxon>
        <taxon>Sulfolobales</taxon>
        <taxon>Sulfolobaceae</taxon>
        <taxon>Acidianus</taxon>
    </lineage>
</organism>
<dbReference type="Gene3D" id="3.90.180.10">
    <property type="entry name" value="Medium-chain alcohol dehydrogenases, catalytic domain"/>
    <property type="match status" value="1"/>
</dbReference>
<dbReference type="SUPFAM" id="SSF51735">
    <property type="entry name" value="NAD(P)-binding Rossmann-fold domains"/>
    <property type="match status" value="1"/>
</dbReference>
<keyword evidence="8" id="KW-1185">Reference proteome</keyword>
<dbReference type="Pfam" id="PF00107">
    <property type="entry name" value="ADH_zinc_N"/>
    <property type="match status" value="1"/>
</dbReference>
<dbReference type="Proteomes" id="UP000193404">
    <property type="component" value="Chromosome"/>
</dbReference>
<dbReference type="AlphaFoldDB" id="A0A1W6K3S9"/>